<dbReference type="Pfam" id="PF04542">
    <property type="entry name" value="Sigma70_r2"/>
    <property type="match status" value="1"/>
</dbReference>
<sequence length="306" mass="34365">MSRVDIRVNVLEQSAQAFNQYRGLLFALAYRMLGSGTDAEDIVQEAFVRWLQAGDERVQSPKAYLSTIVIRLCINQAESARAQREVYVGSWLPEPILTSHHIEMAETAIKSESLSFAFLLLLQRLGPLERAVFLLREVFEFDYAEIVEIVDKSEANCRQILHRAHQHLDQHRKRFDVSCEQQTRLTELFLRASTSGDMQGLLNLLKEDVVFVGDGGGKVPIALKPVHGPDKVARGTTGGRRFFSPEIQARIEEVNGQPAIIGYLHGHPCGVMMCEVEGERICQIYGVVNPEKLHWLSTSSGLSVFC</sequence>
<evidence type="ECO:0000259" key="3">
    <source>
        <dbReference type="Pfam" id="PF08281"/>
    </source>
</evidence>
<dbReference type="AlphaFoldDB" id="D6U1G8"/>
<dbReference type="InterPro" id="IPR013325">
    <property type="entry name" value="RNA_pol_sigma_r2"/>
</dbReference>
<dbReference type="InParanoid" id="D6U1G8"/>
<protein>
    <submittedName>
        <fullName evidence="4">RNA polymerase, sigma-24 subunit, ECF subfamily</fullName>
    </submittedName>
</protein>
<dbReference type="SUPFAM" id="SSF88946">
    <property type="entry name" value="Sigma2 domain of RNA polymerase sigma factors"/>
    <property type="match status" value="1"/>
</dbReference>
<dbReference type="InterPro" id="IPR032710">
    <property type="entry name" value="NTF2-like_dom_sf"/>
</dbReference>
<gene>
    <name evidence="4" type="ORF">Krac_3443</name>
</gene>
<dbReference type="EMBL" id="ADVG01000004">
    <property type="protein sequence ID" value="EFH82612.1"/>
    <property type="molecule type" value="Genomic_DNA"/>
</dbReference>
<evidence type="ECO:0000313" key="5">
    <source>
        <dbReference type="Proteomes" id="UP000004508"/>
    </source>
</evidence>
<dbReference type="InterPro" id="IPR014303">
    <property type="entry name" value="RNA_pol_sigma-70_ECF"/>
</dbReference>
<dbReference type="GO" id="GO:0016987">
    <property type="term" value="F:sigma factor activity"/>
    <property type="evidence" value="ECO:0007669"/>
    <property type="project" value="InterPro"/>
</dbReference>
<dbReference type="Pfam" id="PF08281">
    <property type="entry name" value="Sigma70_r4_2"/>
    <property type="match status" value="1"/>
</dbReference>
<dbReference type="Gene3D" id="1.10.1740.10">
    <property type="match status" value="1"/>
</dbReference>
<dbReference type="Gene3D" id="1.10.10.10">
    <property type="entry name" value="Winged helix-like DNA-binding domain superfamily/Winged helix DNA-binding domain"/>
    <property type="match status" value="1"/>
</dbReference>
<dbReference type="InterPro" id="IPR007627">
    <property type="entry name" value="RNA_pol_sigma70_r2"/>
</dbReference>
<accession>D6U1G8</accession>
<evidence type="ECO:0000256" key="1">
    <source>
        <dbReference type="ARBA" id="ARBA00011344"/>
    </source>
</evidence>
<reference evidence="4 5" key="1">
    <citation type="journal article" date="2011" name="Stand. Genomic Sci.">
        <title>Non-contiguous finished genome sequence and contextual data of the filamentous soil bacterium Ktedonobacter racemifer type strain (SOSP1-21).</title>
        <authorList>
            <person name="Chang Y.J."/>
            <person name="Land M."/>
            <person name="Hauser L."/>
            <person name="Chertkov O."/>
            <person name="Del Rio T.G."/>
            <person name="Nolan M."/>
            <person name="Copeland A."/>
            <person name="Tice H."/>
            <person name="Cheng J.F."/>
            <person name="Lucas S."/>
            <person name="Han C."/>
            <person name="Goodwin L."/>
            <person name="Pitluck S."/>
            <person name="Ivanova N."/>
            <person name="Ovchinikova G."/>
            <person name="Pati A."/>
            <person name="Chen A."/>
            <person name="Palaniappan K."/>
            <person name="Mavromatis K."/>
            <person name="Liolios K."/>
            <person name="Brettin T."/>
            <person name="Fiebig A."/>
            <person name="Rohde M."/>
            <person name="Abt B."/>
            <person name="Goker M."/>
            <person name="Detter J.C."/>
            <person name="Woyke T."/>
            <person name="Bristow J."/>
            <person name="Eisen J.A."/>
            <person name="Markowitz V."/>
            <person name="Hugenholtz P."/>
            <person name="Kyrpides N.C."/>
            <person name="Klenk H.P."/>
            <person name="Lapidus A."/>
        </authorList>
    </citation>
    <scope>NUCLEOTIDE SEQUENCE [LARGE SCALE GENOMIC DNA]</scope>
    <source>
        <strain evidence="5">DSM 44963</strain>
    </source>
</reference>
<comment type="caution">
    <text evidence="4">The sequence shown here is derived from an EMBL/GenBank/DDBJ whole genome shotgun (WGS) entry which is preliminary data.</text>
</comment>
<dbReference type="STRING" id="485913.Krac_3443"/>
<dbReference type="NCBIfam" id="TIGR02937">
    <property type="entry name" value="sigma70-ECF"/>
    <property type="match status" value="1"/>
</dbReference>
<feature type="domain" description="RNA polymerase sigma factor 70 region 4 type 2" evidence="3">
    <location>
        <begin position="117"/>
        <end position="168"/>
    </location>
</feature>
<dbReference type="NCBIfam" id="NF007214">
    <property type="entry name" value="PRK09636.1"/>
    <property type="match status" value="1"/>
</dbReference>
<dbReference type="SUPFAM" id="SSF54427">
    <property type="entry name" value="NTF2-like"/>
    <property type="match status" value="1"/>
</dbReference>
<dbReference type="InterPro" id="IPR014284">
    <property type="entry name" value="RNA_pol_sigma-70_dom"/>
</dbReference>
<name>D6U1G8_KTERA</name>
<dbReference type="PANTHER" id="PTHR30173">
    <property type="entry name" value="SIGMA 19 FACTOR"/>
    <property type="match status" value="1"/>
</dbReference>
<feature type="domain" description="RNA polymerase sigma-70 region 2" evidence="2">
    <location>
        <begin position="18"/>
        <end position="81"/>
    </location>
</feature>
<dbReference type="Gene3D" id="3.10.450.50">
    <property type="match status" value="1"/>
</dbReference>
<dbReference type="InterPro" id="IPR036388">
    <property type="entry name" value="WH-like_DNA-bd_sf"/>
</dbReference>
<evidence type="ECO:0000259" key="2">
    <source>
        <dbReference type="Pfam" id="PF04542"/>
    </source>
</evidence>
<dbReference type="RefSeq" id="WP_007920861.1">
    <property type="nucleotide sequence ID" value="NZ_ADVG01000004.1"/>
</dbReference>
<keyword evidence="5" id="KW-1185">Reference proteome</keyword>
<dbReference type="InterPro" id="IPR052704">
    <property type="entry name" value="ECF_Sigma-70_Domain"/>
</dbReference>
<dbReference type="SUPFAM" id="SSF88659">
    <property type="entry name" value="Sigma3 and sigma4 domains of RNA polymerase sigma factors"/>
    <property type="match status" value="1"/>
</dbReference>
<dbReference type="GO" id="GO:0006352">
    <property type="term" value="P:DNA-templated transcription initiation"/>
    <property type="evidence" value="ECO:0007669"/>
    <property type="project" value="InterPro"/>
</dbReference>
<comment type="subunit">
    <text evidence="1">Interacts transiently with the RNA polymerase catalytic core formed by RpoA, RpoB, RpoC and RpoZ (2 alpha, 1 beta, 1 beta' and 1 omega subunit) to form the RNA polymerase holoenzyme that can initiate transcription.</text>
</comment>
<proteinExistence type="predicted"/>
<dbReference type="PANTHER" id="PTHR30173:SF36">
    <property type="entry name" value="ECF RNA POLYMERASE SIGMA FACTOR SIGJ"/>
    <property type="match status" value="1"/>
</dbReference>
<evidence type="ECO:0000313" key="4">
    <source>
        <dbReference type="EMBL" id="EFH82612.1"/>
    </source>
</evidence>
<dbReference type="NCBIfam" id="TIGR02957">
    <property type="entry name" value="SigX4"/>
    <property type="match status" value="1"/>
</dbReference>
<dbReference type="Proteomes" id="UP000004508">
    <property type="component" value="Unassembled WGS sequence"/>
</dbReference>
<dbReference type="eggNOG" id="COG1595">
    <property type="taxonomic scope" value="Bacteria"/>
</dbReference>
<dbReference type="InterPro" id="IPR013249">
    <property type="entry name" value="RNA_pol_sigma70_r4_t2"/>
</dbReference>
<organism evidence="4 5">
    <name type="scientific">Ktedonobacter racemifer DSM 44963</name>
    <dbReference type="NCBI Taxonomy" id="485913"/>
    <lineage>
        <taxon>Bacteria</taxon>
        <taxon>Bacillati</taxon>
        <taxon>Chloroflexota</taxon>
        <taxon>Ktedonobacteria</taxon>
        <taxon>Ktedonobacterales</taxon>
        <taxon>Ktedonobacteraceae</taxon>
        <taxon>Ktedonobacter</taxon>
    </lineage>
</organism>
<dbReference type="InterPro" id="IPR013324">
    <property type="entry name" value="RNA_pol_sigma_r3/r4-like"/>
</dbReference>
<dbReference type="GO" id="GO:0003677">
    <property type="term" value="F:DNA binding"/>
    <property type="evidence" value="ECO:0007669"/>
    <property type="project" value="InterPro"/>
</dbReference>